<evidence type="ECO:0000256" key="1">
    <source>
        <dbReference type="ARBA" id="ARBA00004123"/>
    </source>
</evidence>
<reference evidence="8" key="2">
    <citation type="journal article" date="2021" name="Genome Biol. Evol.">
        <title>Developing a high-quality reference genome for a parasitic bivalve with doubly uniparental inheritance (Bivalvia: Unionida).</title>
        <authorList>
            <person name="Smith C.H."/>
        </authorList>
    </citation>
    <scope>NUCLEOTIDE SEQUENCE</scope>
    <source>
        <strain evidence="8">CHS0354</strain>
        <tissue evidence="8">Mantle</tissue>
    </source>
</reference>
<dbReference type="GO" id="GO:0003682">
    <property type="term" value="F:chromatin binding"/>
    <property type="evidence" value="ECO:0007669"/>
    <property type="project" value="TreeGrafter"/>
</dbReference>
<name>A0AAE0S0R5_9BIVA</name>
<dbReference type="PANTHER" id="PTHR14571">
    <property type="entry name" value="HISTONE-LYSINE N-METHYLTRANSFERASE SET-26-RELATED"/>
    <property type="match status" value="1"/>
</dbReference>
<evidence type="ECO:0000313" key="9">
    <source>
        <dbReference type="Proteomes" id="UP001195483"/>
    </source>
</evidence>
<dbReference type="Proteomes" id="UP001195483">
    <property type="component" value="Unassembled WGS sequence"/>
</dbReference>
<dbReference type="InterPro" id="IPR013083">
    <property type="entry name" value="Znf_RING/FYVE/PHD"/>
</dbReference>
<evidence type="ECO:0000256" key="2">
    <source>
        <dbReference type="ARBA" id="ARBA00022723"/>
    </source>
</evidence>
<dbReference type="InterPro" id="IPR001965">
    <property type="entry name" value="Znf_PHD"/>
</dbReference>
<comment type="caution">
    <text evidence="8">The sequence shown here is derived from an EMBL/GenBank/DDBJ whole genome shotgun (WGS) entry which is preliminary data.</text>
</comment>
<keyword evidence="4" id="KW-0862">Zinc</keyword>
<protein>
    <recommendedName>
        <fullName evidence="7">Zinc finger PHD-type domain-containing protein</fullName>
    </recommendedName>
</protein>
<evidence type="ECO:0000256" key="3">
    <source>
        <dbReference type="ARBA" id="ARBA00022771"/>
    </source>
</evidence>
<dbReference type="GO" id="GO:0007076">
    <property type="term" value="P:mitotic chromosome condensation"/>
    <property type="evidence" value="ECO:0007669"/>
    <property type="project" value="TreeGrafter"/>
</dbReference>
<evidence type="ECO:0000256" key="5">
    <source>
        <dbReference type="ARBA" id="ARBA00023242"/>
    </source>
</evidence>
<comment type="subcellular location">
    <subcellularLocation>
        <location evidence="1">Nucleus</location>
    </subcellularLocation>
</comment>
<evidence type="ECO:0000313" key="8">
    <source>
        <dbReference type="EMBL" id="KAK3583267.1"/>
    </source>
</evidence>
<dbReference type="InterPro" id="IPR041947">
    <property type="entry name" value="PHD_PHF13"/>
</dbReference>
<accession>A0AAE0S0R5</accession>
<keyword evidence="5" id="KW-0539">Nucleus</keyword>
<dbReference type="AlphaFoldDB" id="A0AAE0S0R5"/>
<sequence length="176" mass="20166">MEMTDEVFKAPKNKRSHSQHDVELDGSSPKKRRTKKDFYAFCSWVLDYTQYEPPKQEELRAQNNTSPLGSSGSIADSYSSDTTMSTLSTSSRDEGTGDLQDSDDDSWDLITCHCLKPYAGRPMIECNECNTWIHLSCAKIRKTNIPEVYVCQHCKDSKLTTRKSNRQRIENKRITI</sequence>
<keyword evidence="3" id="KW-0863">Zinc-finger</keyword>
<evidence type="ECO:0000256" key="4">
    <source>
        <dbReference type="ARBA" id="ARBA00022833"/>
    </source>
</evidence>
<feature type="compositionally biased region" description="Low complexity" evidence="6">
    <location>
        <begin position="69"/>
        <end position="90"/>
    </location>
</feature>
<keyword evidence="2" id="KW-0479">Metal-binding</keyword>
<gene>
    <name evidence="8" type="ORF">CHS0354_011154</name>
</gene>
<keyword evidence="9" id="KW-1185">Reference proteome</keyword>
<dbReference type="SMART" id="SM00249">
    <property type="entry name" value="PHD"/>
    <property type="match status" value="1"/>
</dbReference>
<proteinExistence type="predicted"/>
<dbReference type="GO" id="GO:0005634">
    <property type="term" value="C:nucleus"/>
    <property type="evidence" value="ECO:0007669"/>
    <property type="project" value="UniProtKB-SubCell"/>
</dbReference>
<evidence type="ECO:0000256" key="6">
    <source>
        <dbReference type="SAM" id="MobiDB-lite"/>
    </source>
</evidence>
<dbReference type="GO" id="GO:0008270">
    <property type="term" value="F:zinc ion binding"/>
    <property type="evidence" value="ECO:0007669"/>
    <property type="project" value="UniProtKB-KW"/>
</dbReference>
<feature type="region of interest" description="Disordered" evidence="6">
    <location>
        <begin position="61"/>
        <end position="102"/>
    </location>
</feature>
<dbReference type="InterPro" id="IPR011011">
    <property type="entry name" value="Znf_FYVE_PHD"/>
</dbReference>
<reference evidence="8" key="1">
    <citation type="journal article" date="2021" name="Genome Biol. Evol.">
        <title>A High-Quality Reference Genome for a Parasitic Bivalve with Doubly Uniparental Inheritance (Bivalvia: Unionida).</title>
        <authorList>
            <person name="Smith C.H."/>
        </authorList>
    </citation>
    <scope>NUCLEOTIDE SEQUENCE</scope>
    <source>
        <strain evidence="8">CHS0354</strain>
    </source>
</reference>
<dbReference type="SUPFAM" id="SSF57903">
    <property type="entry name" value="FYVE/PHD zinc finger"/>
    <property type="match status" value="1"/>
</dbReference>
<dbReference type="EMBL" id="JAEAOA010000695">
    <property type="protein sequence ID" value="KAK3583267.1"/>
    <property type="molecule type" value="Genomic_DNA"/>
</dbReference>
<feature type="domain" description="Zinc finger PHD-type" evidence="7">
    <location>
        <begin position="111"/>
        <end position="155"/>
    </location>
</feature>
<dbReference type="PANTHER" id="PTHR14571:SF13">
    <property type="entry name" value="PHD FINGER PROTEIN 13"/>
    <property type="match status" value="1"/>
</dbReference>
<evidence type="ECO:0000259" key="7">
    <source>
        <dbReference type="SMART" id="SM00249"/>
    </source>
</evidence>
<organism evidence="8 9">
    <name type="scientific">Potamilus streckersoni</name>
    <dbReference type="NCBI Taxonomy" id="2493646"/>
    <lineage>
        <taxon>Eukaryota</taxon>
        <taxon>Metazoa</taxon>
        <taxon>Spiralia</taxon>
        <taxon>Lophotrochozoa</taxon>
        <taxon>Mollusca</taxon>
        <taxon>Bivalvia</taxon>
        <taxon>Autobranchia</taxon>
        <taxon>Heteroconchia</taxon>
        <taxon>Palaeoheterodonta</taxon>
        <taxon>Unionida</taxon>
        <taxon>Unionoidea</taxon>
        <taxon>Unionidae</taxon>
        <taxon>Ambleminae</taxon>
        <taxon>Lampsilini</taxon>
        <taxon>Potamilus</taxon>
    </lineage>
</organism>
<feature type="region of interest" description="Disordered" evidence="6">
    <location>
        <begin position="1"/>
        <end position="31"/>
    </location>
</feature>
<dbReference type="Gene3D" id="3.30.40.10">
    <property type="entry name" value="Zinc/RING finger domain, C3HC4 (zinc finger)"/>
    <property type="match status" value="1"/>
</dbReference>
<dbReference type="Pfam" id="PF20826">
    <property type="entry name" value="PHD_5"/>
    <property type="match status" value="1"/>
</dbReference>
<dbReference type="CDD" id="cd15632">
    <property type="entry name" value="PHD_PHF13"/>
    <property type="match status" value="1"/>
</dbReference>
<reference evidence="8" key="3">
    <citation type="submission" date="2023-05" db="EMBL/GenBank/DDBJ databases">
        <authorList>
            <person name="Smith C.H."/>
        </authorList>
    </citation>
    <scope>NUCLEOTIDE SEQUENCE</scope>
    <source>
        <strain evidence="8">CHS0354</strain>
        <tissue evidence="8">Mantle</tissue>
    </source>
</reference>